<dbReference type="EMBL" id="DF820456">
    <property type="protein sequence ID" value="GAK50786.1"/>
    <property type="molecule type" value="Genomic_DNA"/>
</dbReference>
<keyword evidence="6" id="KW-1278">Translocase</keyword>
<accession>A0A0S6VTM8</accession>
<evidence type="ECO:0000256" key="9">
    <source>
        <dbReference type="ARBA" id="ARBA00023136"/>
    </source>
</evidence>
<protein>
    <submittedName>
        <fullName evidence="11">Sodium-translocating NADH-quinone reductase subunit B</fullName>
    </submittedName>
</protein>
<keyword evidence="9 10" id="KW-0472">Membrane</keyword>
<keyword evidence="4" id="KW-0288">FMN</keyword>
<keyword evidence="12" id="KW-1185">Reference proteome</keyword>
<dbReference type="InterPro" id="IPR011303">
    <property type="entry name" value="RnfD_bac"/>
</dbReference>
<feature type="transmembrane region" description="Helical" evidence="10">
    <location>
        <begin position="66"/>
        <end position="83"/>
    </location>
</feature>
<dbReference type="Proteomes" id="UP000030700">
    <property type="component" value="Unassembled WGS sequence"/>
</dbReference>
<dbReference type="AlphaFoldDB" id="A0A0S6VTM8"/>
<keyword evidence="3" id="KW-0285">Flavoprotein</keyword>
<evidence type="ECO:0000256" key="4">
    <source>
        <dbReference type="ARBA" id="ARBA00022643"/>
    </source>
</evidence>
<evidence type="ECO:0000256" key="5">
    <source>
        <dbReference type="ARBA" id="ARBA00022692"/>
    </source>
</evidence>
<dbReference type="STRING" id="1499966.U14_02027"/>
<evidence type="ECO:0000256" key="7">
    <source>
        <dbReference type="ARBA" id="ARBA00022982"/>
    </source>
</evidence>
<evidence type="ECO:0000256" key="3">
    <source>
        <dbReference type="ARBA" id="ARBA00022630"/>
    </source>
</evidence>
<name>A0A0S6VTM8_9BACT</name>
<keyword evidence="7" id="KW-0249">Electron transport</keyword>
<proteinExistence type="predicted"/>
<dbReference type="NCBIfam" id="TIGR01946">
    <property type="entry name" value="rnfD"/>
    <property type="match status" value="1"/>
</dbReference>
<feature type="transmembrane region" description="Helical" evidence="10">
    <location>
        <begin position="137"/>
        <end position="156"/>
    </location>
</feature>
<dbReference type="GO" id="GO:0055085">
    <property type="term" value="P:transmembrane transport"/>
    <property type="evidence" value="ECO:0007669"/>
    <property type="project" value="InterPro"/>
</dbReference>
<evidence type="ECO:0000256" key="1">
    <source>
        <dbReference type="ARBA" id="ARBA00022448"/>
    </source>
</evidence>
<feature type="transmembrane region" description="Helical" evidence="10">
    <location>
        <begin position="314"/>
        <end position="344"/>
    </location>
</feature>
<organism evidence="11">
    <name type="scientific">Candidatus Moduliflexus flocculans</name>
    <dbReference type="NCBI Taxonomy" id="1499966"/>
    <lineage>
        <taxon>Bacteria</taxon>
        <taxon>Candidatus Moduliflexota</taxon>
        <taxon>Candidatus Moduliflexia</taxon>
        <taxon>Candidatus Moduliflexales</taxon>
        <taxon>Candidatus Moduliflexaceae</taxon>
    </lineage>
</organism>
<reference evidence="11" key="1">
    <citation type="journal article" date="2015" name="PeerJ">
        <title>First genomic representation of candidate bacterial phylum KSB3 points to enhanced environmental sensing as a trigger of wastewater bulking.</title>
        <authorList>
            <person name="Sekiguchi Y."/>
            <person name="Ohashi A."/>
            <person name="Parks D.H."/>
            <person name="Yamauchi T."/>
            <person name="Tyson G.W."/>
            <person name="Hugenholtz P."/>
        </authorList>
    </citation>
    <scope>NUCLEOTIDE SEQUENCE [LARGE SCALE GENOMIC DNA]</scope>
</reference>
<feature type="transmembrane region" description="Helical" evidence="10">
    <location>
        <begin position="95"/>
        <end position="125"/>
    </location>
</feature>
<evidence type="ECO:0000256" key="10">
    <source>
        <dbReference type="SAM" id="Phobius"/>
    </source>
</evidence>
<evidence type="ECO:0000256" key="8">
    <source>
        <dbReference type="ARBA" id="ARBA00022989"/>
    </source>
</evidence>
<evidence type="ECO:0000313" key="11">
    <source>
        <dbReference type="EMBL" id="GAK50786.1"/>
    </source>
</evidence>
<keyword evidence="2" id="KW-0597">Phosphoprotein</keyword>
<dbReference type="PANTHER" id="PTHR30578">
    <property type="entry name" value="ELECTRON TRANSPORT COMPLEX PROTEIN RNFD"/>
    <property type="match status" value="1"/>
</dbReference>
<dbReference type="Pfam" id="PF03116">
    <property type="entry name" value="NQR2_RnfD_RnfE"/>
    <property type="match status" value="1"/>
</dbReference>
<feature type="transmembrane region" description="Helical" evidence="10">
    <location>
        <begin position="283"/>
        <end position="302"/>
    </location>
</feature>
<dbReference type="GO" id="GO:0022900">
    <property type="term" value="P:electron transport chain"/>
    <property type="evidence" value="ECO:0007669"/>
    <property type="project" value="InterPro"/>
</dbReference>
<feature type="transmembrane region" description="Helical" evidence="10">
    <location>
        <begin position="256"/>
        <end position="276"/>
    </location>
</feature>
<feature type="transmembrane region" description="Helical" evidence="10">
    <location>
        <begin position="227"/>
        <end position="250"/>
    </location>
</feature>
<evidence type="ECO:0000256" key="2">
    <source>
        <dbReference type="ARBA" id="ARBA00022553"/>
    </source>
</evidence>
<keyword evidence="8 10" id="KW-1133">Transmembrane helix</keyword>
<keyword evidence="5 10" id="KW-0812">Transmembrane</keyword>
<evidence type="ECO:0000313" key="12">
    <source>
        <dbReference type="Proteomes" id="UP000030700"/>
    </source>
</evidence>
<gene>
    <name evidence="11" type="ORF">U14_02027</name>
</gene>
<evidence type="ECO:0000256" key="6">
    <source>
        <dbReference type="ARBA" id="ARBA00022967"/>
    </source>
</evidence>
<keyword evidence="1" id="KW-0813">Transport</keyword>
<dbReference type="HOGENOM" id="CLU_042020_1_0_0"/>
<dbReference type="PANTHER" id="PTHR30578:SF0">
    <property type="entry name" value="ION-TRANSLOCATING OXIDOREDUCTASE COMPLEX SUBUNIT D"/>
    <property type="match status" value="1"/>
</dbReference>
<sequence>MAIAVSTVYEKLFESVDIIQTLENALAKVSPWKMEFLRQNMMRTVVNSLWPVMIAGVYFFGWRTVVIMLVSILTCVITEWLFVRNQKPGKISEAAFVTAILYAMILPPTIPLPMVALGGIFGIIFGKMAFGGFGANVFNPALVARIFVYITFPIHLTSKWTPAANFSDFPGGLFAWLYLPADSSVSAITAATPLSAFRDGAATLPSIWQLIFGNINGQFERMGEVSLIGGGSIGETSALLLLLGGSYLLYKKVANWKIVASFFGSFWALQTIFNFFDAAKVGNPLWGLFAGGVMFGGFYMITDPISAARTDTGQLIYGFLVALLTIVIRAYSLFAGGVMFAILLGNTFNPIIDYAVTSYNEGKKAKHAEKKE</sequence>
<feature type="transmembrane region" description="Helical" evidence="10">
    <location>
        <begin position="41"/>
        <end position="60"/>
    </location>
</feature>
<dbReference type="InterPro" id="IPR004338">
    <property type="entry name" value="NqrB/RnfD"/>
</dbReference>
<dbReference type="GO" id="GO:0005886">
    <property type="term" value="C:plasma membrane"/>
    <property type="evidence" value="ECO:0007669"/>
    <property type="project" value="TreeGrafter"/>
</dbReference>